<keyword evidence="2" id="KW-0813">Transport</keyword>
<dbReference type="OrthoDB" id="5906257at2"/>
<protein>
    <submittedName>
        <fullName evidence="2">Putative sugar transport system</fullName>
    </submittedName>
</protein>
<accession>R9PHI6</accession>
<dbReference type="Proteomes" id="UP000014461">
    <property type="component" value="Unassembled WGS sequence"/>
</dbReference>
<feature type="transmembrane region" description="Helical" evidence="1">
    <location>
        <begin position="102"/>
        <end position="128"/>
    </location>
</feature>
<proteinExistence type="predicted"/>
<reference evidence="2" key="1">
    <citation type="journal article" date="2013" name="Genome Announc.">
        <title>Draft Genome Sequence of Agarivorans albus Strain MKT 106T, an Agarolytic Marine Bacterium.</title>
        <authorList>
            <person name="Yasuike M."/>
            <person name="Nakamura Y."/>
            <person name="Kai W."/>
            <person name="Fujiwara A."/>
            <person name="Fukui Y."/>
            <person name="Satomi M."/>
            <person name="Sano M."/>
        </authorList>
    </citation>
    <scope>NUCLEOTIDE SEQUENCE [LARGE SCALE GENOMIC DNA]</scope>
</reference>
<keyword evidence="1" id="KW-0812">Transmembrane</keyword>
<feature type="transmembrane region" description="Helical" evidence="1">
    <location>
        <begin position="25"/>
        <end position="45"/>
    </location>
</feature>
<dbReference type="EMBL" id="BARX01000004">
    <property type="protein sequence ID" value="GAD00829.1"/>
    <property type="molecule type" value="Genomic_DNA"/>
</dbReference>
<feature type="transmembrane region" description="Helical" evidence="1">
    <location>
        <begin position="214"/>
        <end position="237"/>
    </location>
</feature>
<feature type="transmembrane region" description="Helical" evidence="1">
    <location>
        <begin position="140"/>
        <end position="157"/>
    </location>
</feature>
<keyword evidence="1" id="KW-1133">Transmembrane helix</keyword>
<keyword evidence="2" id="KW-0762">Sugar transport</keyword>
<comment type="caution">
    <text evidence="2">The sequence shown here is derived from an EMBL/GenBank/DDBJ whole genome shotgun (WGS) entry which is preliminary data.</text>
</comment>
<feature type="transmembrane region" description="Helical" evidence="1">
    <location>
        <begin position="190"/>
        <end position="208"/>
    </location>
</feature>
<organism evidence="2 3">
    <name type="scientific">Agarivorans albus MKT 106</name>
    <dbReference type="NCBI Taxonomy" id="1331007"/>
    <lineage>
        <taxon>Bacteria</taxon>
        <taxon>Pseudomonadati</taxon>
        <taxon>Pseudomonadota</taxon>
        <taxon>Gammaproteobacteria</taxon>
        <taxon>Alteromonadales</taxon>
        <taxon>Alteromonadaceae</taxon>
        <taxon>Agarivorans</taxon>
    </lineage>
</organism>
<keyword evidence="1" id="KW-0472">Membrane</keyword>
<evidence type="ECO:0000313" key="2">
    <source>
        <dbReference type="EMBL" id="GAD00829.1"/>
    </source>
</evidence>
<feature type="transmembrane region" description="Helical" evidence="1">
    <location>
        <begin position="57"/>
        <end position="81"/>
    </location>
</feature>
<dbReference type="AlphaFoldDB" id="R9PHI6"/>
<evidence type="ECO:0000313" key="3">
    <source>
        <dbReference type="Proteomes" id="UP000014461"/>
    </source>
</evidence>
<sequence>MSQQLPVTAILYDAVSLPFRYFRDLLNIGAPLLFVMFIAVLFASLSLEVGDSYFSNIGIAFLSIAYITTALQALVGAHRLFLNKRLPSEERVFNWTGNEVRFAGWSLLLIVCVALVSLPVVGISGVLVGSMVLGENSPQLVAQIVSLAITFPVYYFVGRWSLVLPASAIGIRGKSLSWAWNLSDGNGWRLALLMGLLPTSSNMLLSIIAVEDSWLFAIFSTAVSLLVATIQVGVLSLGYKFLTDNQVDEEEEDKPQIGTVEL</sequence>
<name>R9PHI6_AGAAL</name>
<gene>
    <name evidence="2" type="ORF">AALB_0909</name>
</gene>
<evidence type="ECO:0000256" key="1">
    <source>
        <dbReference type="SAM" id="Phobius"/>
    </source>
</evidence>
<keyword evidence="3" id="KW-1185">Reference proteome</keyword>
<dbReference type="RefSeq" id="WP_016400597.1">
    <property type="nucleotide sequence ID" value="NZ_BARX01000004.1"/>
</dbReference>